<keyword evidence="2" id="KW-1185">Reference proteome</keyword>
<gene>
    <name evidence="1" type="ORF">M9H77_26457</name>
</gene>
<dbReference type="Proteomes" id="UP001060085">
    <property type="component" value="Linkage Group LG06"/>
</dbReference>
<reference evidence="2" key="1">
    <citation type="journal article" date="2023" name="Nat. Plants">
        <title>Single-cell RNA sequencing provides a high-resolution roadmap for understanding the multicellular compartmentation of specialized metabolism.</title>
        <authorList>
            <person name="Sun S."/>
            <person name="Shen X."/>
            <person name="Li Y."/>
            <person name="Li Y."/>
            <person name="Wang S."/>
            <person name="Li R."/>
            <person name="Zhang H."/>
            <person name="Shen G."/>
            <person name="Guo B."/>
            <person name="Wei J."/>
            <person name="Xu J."/>
            <person name="St-Pierre B."/>
            <person name="Chen S."/>
            <person name="Sun C."/>
        </authorList>
    </citation>
    <scope>NUCLEOTIDE SEQUENCE [LARGE SCALE GENOMIC DNA]</scope>
</reference>
<organism evidence="1 2">
    <name type="scientific">Catharanthus roseus</name>
    <name type="common">Madagascar periwinkle</name>
    <name type="synonym">Vinca rosea</name>
    <dbReference type="NCBI Taxonomy" id="4058"/>
    <lineage>
        <taxon>Eukaryota</taxon>
        <taxon>Viridiplantae</taxon>
        <taxon>Streptophyta</taxon>
        <taxon>Embryophyta</taxon>
        <taxon>Tracheophyta</taxon>
        <taxon>Spermatophyta</taxon>
        <taxon>Magnoliopsida</taxon>
        <taxon>eudicotyledons</taxon>
        <taxon>Gunneridae</taxon>
        <taxon>Pentapetalae</taxon>
        <taxon>asterids</taxon>
        <taxon>lamiids</taxon>
        <taxon>Gentianales</taxon>
        <taxon>Apocynaceae</taxon>
        <taxon>Rauvolfioideae</taxon>
        <taxon>Vinceae</taxon>
        <taxon>Catharanthinae</taxon>
        <taxon>Catharanthus</taxon>
    </lineage>
</organism>
<evidence type="ECO:0000313" key="1">
    <source>
        <dbReference type="EMBL" id="KAI5657664.1"/>
    </source>
</evidence>
<comment type="caution">
    <text evidence="1">The sequence shown here is derived from an EMBL/GenBank/DDBJ whole genome shotgun (WGS) entry which is preliminary data.</text>
</comment>
<dbReference type="EMBL" id="CM044706">
    <property type="protein sequence ID" value="KAI5657664.1"/>
    <property type="molecule type" value="Genomic_DNA"/>
</dbReference>
<proteinExistence type="predicted"/>
<protein>
    <submittedName>
        <fullName evidence="1">Uncharacterized protein</fullName>
    </submittedName>
</protein>
<sequence length="1463" mass="163792">MEKVFGNNGGGDDDEEWRCKMKNVSTGWRCNQRAMQGQSLCEDHHLSRLQLSSSKKSVITSPDLIVVGGNEQVGQKRKRGRPLGSKNRNKKNQMVLYEEEPQHGQVFEATGRIVEVSEVNGGSLSQNAGKRRGRPKGSKNKNKNDLKVNEKSMGECADGVGMHAVLKKKRGRPKGSENRKKILTYDGIDKNLLGDVSSINRNVDRIVEDGNVEVVVRAEIQGTLCSELMAYNWNQGVKDNNEEIVSTPEHGKVTLYGGFGNSVLSSKDGCCRSEDSLSNDKVGQKRKRGRPLGSKNKKRGRAKGLKNKNKIDLEENNKQLGECADGVGMLRALKKKIGRPKGSKNRKKILENGMRKNILGDVSSKGGNADKIFEDNKMEVVASAEIWGTLGNELMEYYGNQGAKDNSEVREVAGGSLSKNDALGSKKRGRPKGSKNKNKTDLEKNKKDLGECAGGVGIRRMLKKKIVRQKGSKPKVENEETKPLYRDEESGVGVDETVACSGRGNAILVKKDGRGRPKGSKNKKRMVTYRDYGGNEVRPKRRGKSIHNESYAPVSKGRTNATAPMEIAEATGWKGHGSLTCHQCRKPKTDVVSCSNCERKRYCTACITKWYPEKTKLDIENACPFCHGICNCIACLQASGILKACNKDVDDNIRLERLLYLLDSILPLLKRIQEEQKSELSIESRIQGAELLEENIAKSLLDEDDRVYCDNCNTSIVNFHRGCQNSACSYDLCLNCCGELRDGAKIGSTEANMSPFQPVEILSSHTAELQENSFNTHRKRLYSAADVHVKNPRDFCEWRANSDGSISCPPKERGGCGSGILSLRRIFDANWVYELIKSAEDLTLYYNLPDLDFSQQCSICPSMLSESGCDKNHIRQAAFRKNTCDNFLYCPNAVDLGEADFQHFQMHWRKGEPIIVRNALAMATGLSWEPMVMWRAFRKARNEMKEEVKAIDCLDWCEVDIDIKEFFRGYLQGRSHDNGWPEMLKLKDWPPTNSFEECLPRHGAEFMAMLPFSDYTHPRSALLNLATKLPERAVKPDLGPKTYIAYGYSEELGRGDSVTKLHLDLSDAVNILTHTTEVKIASSKREKIQTLRRKYENEDANEQHGIGDKGFSECEIQTLSHPNKSKILDTEEEKQCNNHVKNALVSENINKERQEEQDRKCYSLNILDMGTAESHSLQHSLDCSTTGATNSGTAGLSEVSAGFSFRSNHQNDPSKSMSNSSFPLTNGCNSGYSSGLLAEMTSDKAVEQVRNMEGKATEVPGKEISCDGLNLGEARIKASSAMVENLQRNKKNFPEGVHGAAVWDIFRREDVPKLSAYLQKHWKEFHHISSVVHPIHDQTFYLNEKHKRQLKEEFDVEPWTFEQRVGEAVFIPAGCPHQVRNTQSCTKVAVDFVSPENIEECIKLTEEFRLLPKNHRSKQDILEVKKLTLYAAKSTIDEARNLRSKLRHFPVPRNTTEAAFPAC</sequence>
<evidence type="ECO:0000313" key="2">
    <source>
        <dbReference type="Proteomes" id="UP001060085"/>
    </source>
</evidence>
<accession>A0ACC0AAL0</accession>
<name>A0ACC0AAL0_CATRO</name>